<accession>A0A6A0APL0</accession>
<comment type="caution">
    <text evidence="1">The sequence shown here is derived from an EMBL/GenBank/DDBJ whole genome shotgun (WGS) entry which is preliminary data.</text>
</comment>
<dbReference type="EMBL" id="BLLF01009606">
    <property type="protein sequence ID" value="GFH33774.1"/>
    <property type="molecule type" value="Genomic_DNA"/>
</dbReference>
<dbReference type="Proteomes" id="UP000485058">
    <property type="component" value="Unassembled WGS sequence"/>
</dbReference>
<name>A0A6A0APL0_HAELA</name>
<protein>
    <submittedName>
        <fullName evidence="1">Uncharacterized protein</fullName>
    </submittedName>
</protein>
<organism evidence="1 2">
    <name type="scientific">Haematococcus lacustris</name>
    <name type="common">Green alga</name>
    <name type="synonym">Haematococcus pluvialis</name>
    <dbReference type="NCBI Taxonomy" id="44745"/>
    <lineage>
        <taxon>Eukaryota</taxon>
        <taxon>Viridiplantae</taxon>
        <taxon>Chlorophyta</taxon>
        <taxon>core chlorophytes</taxon>
        <taxon>Chlorophyceae</taxon>
        <taxon>CS clade</taxon>
        <taxon>Chlamydomonadales</taxon>
        <taxon>Haematococcaceae</taxon>
        <taxon>Haematococcus</taxon>
    </lineage>
</organism>
<reference evidence="1 2" key="1">
    <citation type="submission" date="2020-02" db="EMBL/GenBank/DDBJ databases">
        <title>Draft genome sequence of Haematococcus lacustris strain NIES-144.</title>
        <authorList>
            <person name="Morimoto D."/>
            <person name="Nakagawa S."/>
            <person name="Yoshida T."/>
            <person name="Sawayama S."/>
        </authorList>
    </citation>
    <scope>NUCLEOTIDE SEQUENCE [LARGE SCALE GENOMIC DNA]</scope>
    <source>
        <strain evidence="1 2">NIES-144</strain>
    </source>
</reference>
<gene>
    <name evidence="1" type="ORF">HaLaN_33194</name>
</gene>
<keyword evidence="2" id="KW-1185">Reference proteome</keyword>
<evidence type="ECO:0000313" key="2">
    <source>
        <dbReference type="Proteomes" id="UP000485058"/>
    </source>
</evidence>
<proteinExistence type="predicted"/>
<evidence type="ECO:0000313" key="1">
    <source>
        <dbReference type="EMBL" id="GFH33774.1"/>
    </source>
</evidence>
<sequence length="15" mass="1589">MAAEALKEIAQQQAS</sequence>
<feature type="non-terminal residue" evidence="1">
    <location>
        <position position="15"/>
    </location>
</feature>